<keyword evidence="6" id="KW-0539">Nucleus</keyword>
<gene>
    <name evidence="8" type="ORF">THOM_0034</name>
</gene>
<dbReference type="InterPro" id="IPR009057">
    <property type="entry name" value="Homeodomain-like_sf"/>
</dbReference>
<dbReference type="Pfam" id="PF13921">
    <property type="entry name" value="Myb_DNA-bind_6"/>
    <property type="match status" value="1"/>
</dbReference>
<keyword evidence="3" id="KW-0747">Spliceosome</keyword>
<keyword evidence="5" id="KW-0508">mRNA splicing</keyword>
<name>L7K0E9_TRAHO</name>
<dbReference type="GO" id="GO:0005681">
    <property type="term" value="C:spliceosomal complex"/>
    <property type="evidence" value="ECO:0007669"/>
    <property type="project" value="UniProtKB-KW"/>
</dbReference>
<dbReference type="PANTHER" id="PTHR45885:SF1">
    <property type="entry name" value="CELL DIVISION CYCLE 5-LIKE PROTEIN"/>
    <property type="match status" value="1"/>
</dbReference>
<dbReference type="AlphaFoldDB" id="L7K0E9"/>
<evidence type="ECO:0000256" key="2">
    <source>
        <dbReference type="ARBA" id="ARBA00022664"/>
    </source>
</evidence>
<evidence type="ECO:0000256" key="6">
    <source>
        <dbReference type="ARBA" id="ARBA00023242"/>
    </source>
</evidence>
<evidence type="ECO:0000313" key="9">
    <source>
        <dbReference type="Proteomes" id="UP000011185"/>
    </source>
</evidence>
<evidence type="ECO:0000256" key="5">
    <source>
        <dbReference type="ARBA" id="ARBA00023187"/>
    </source>
</evidence>
<evidence type="ECO:0000259" key="7">
    <source>
        <dbReference type="PROSITE" id="PS50090"/>
    </source>
</evidence>
<comment type="similarity">
    <text evidence="1">Belongs to the CEF1 family.</text>
</comment>
<evidence type="ECO:0000256" key="3">
    <source>
        <dbReference type="ARBA" id="ARBA00022728"/>
    </source>
</evidence>
<keyword evidence="4" id="KW-0238">DNA-binding</keyword>
<reference evidence="8 9" key="1">
    <citation type="journal article" date="2012" name="PLoS Pathog.">
        <title>The genome of the obligate intracellular parasite Trachipleistophora hominis: new insights into microsporidian genome dynamics and reductive evolution.</title>
        <authorList>
            <person name="Heinz E."/>
            <person name="Williams T.A."/>
            <person name="Nakjang S."/>
            <person name="Noel C.J."/>
            <person name="Swan D.C."/>
            <person name="Goldberg A.V."/>
            <person name="Harris S.R."/>
            <person name="Weinmaier T."/>
            <person name="Markert S."/>
            <person name="Becher D."/>
            <person name="Bernhardt J."/>
            <person name="Dagan T."/>
            <person name="Hacker C."/>
            <person name="Lucocq J.M."/>
            <person name="Schweder T."/>
            <person name="Rattei T."/>
            <person name="Hall N."/>
            <person name="Hirt R.P."/>
            <person name="Embley T.M."/>
        </authorList>
    </citation>
    <scope>NUCLEOTIDE SEQUENCE [LARGE SCALE GENOMIC DNA]</scope>
</reference>
<sequence>MVKWTSSEDKILLLAAQKYGLSHLHKISTLLSRSPSACCARYNHLTRKKEWTRSSDLQLIKYARKMPNQFNSIASLMGTTAAHVQERLDLLVKSDVDAFRYDELRENIHDGEEYKCADKDLMINVRLGNVKNRKEMRKEFIGASDATKIKLKNKSIIDRIMCKKIKCANIREVIANMPAPKNS</sequence>
<dbReference type="SMART" id="SM00717">
    <property type="entry name" value="SANT"/>
    <property type="match status" value="2"/>
</dbReference>
<dbReference type="OMA" id="ACCARYN"/>
<dbReference type="Gene3D" id="1.10.10.60">
    <property type="entry name" value="Homeodomain-like"/>
    <property type="match status" value="1"/>
</dbReference>
<dbReference type="InterPro" id="IPR047242">
    <property type="entry name" value="CDC5L/Cef1"/>
</dbReference>
<dbReference type="HOGENOM" id="CLU_1476146_0_0_1"/>
<evidence type="ECO:0000256" key="1">
    <source>
        <dbReference type="ARBA" id="ARBA00010506"/>
    </source>
</evidence>
<keyword evidence="2" id="KW-0507">mRNA processing</keyword>
<dbReference type="SUPFAM" id="SSF46689">
    <property type="entry name" value="Homeodomain-like"/>
    <property type="match status" value="1"/>
</dbReference>
<keyword evidence="9" id="KW-1185">Reference proteome</keyword>
<dbReference type="GO" id="GO:0000974">
    <property type="term" value="C:Prp19 complex"/>
    <property type="evidence" value="ECO:0007669"/>
    <property type="project" value="InterPro"/>
</dbReference>
<dbReference type="InterPro" id="IPR001005">
    <property type="entry name" value="SANT/Myb"/>
</dbReference>
<dbReference type="EMBL" id="JH993799">
    <property type="protein sequence ID" value="ELQ76971.1"/>
    <property type="molecule type" value="Genomic_DNA"/>
</dbReference>
<organism evidence="8 9">
    <name type="scientific">Trachipleistophora hominis</name>
    <name type="common">Microsporidian parasite</name>
    <dbReference type="NCBI Taxonomy" id="72359"/>
    <lineage>
        <taxon>Eukaryota</taxon>
        <taxon>Fungi</taxon>
        <taxon>Fungi incertae sedis</taxon>
        <taxon>Microsporidia</taxon>
        <taxon>Pleistophoridae</taxon>
        <taxon>Trachipleistophora</taxon>
    </lineage>
</organism>
<protein>
    <submittedName>
        <fullName evidence="8">mRNA splicing protein CDC5 (Myb superfamily)</fullName>
    </submittedName>
</protein>
<dbReference type="OrthoDB" id="1410009at2759"/>
<dbReference type="GO" id="GO:0000398">
    <property type="term" value="P:mRNA splicing, via spliceosome"/>
    <property type="evidence" value="ECO:0007669"/>
    <property type="project" value="InterPro"/>
</dbReference>
<dbReference type="STRING" id="72359.L7K0E9"/>
<dbReference type="PANTHER" id="PTHR45885">
    <property type="entry name" value="CELL DIVISION CYCLE 5-LIKE PROTEIN"/>
    <property type="match status" value="1"/>
</dbReference>
<dbReference type="GO" id="GO:0003677">
    <property type="term" value="F:DNA binding"/>
    <property type="evidence" value="ECO:0007669"/>
    <property type="project" value="UniProtKB-KW"/>
</dbReference>
<feature type="domain" description="Myb-like" evidence="7">
    <location>
        <begin position="1"/>
        <end position="46"/>
    </location>
</feature>
<accession>L7K0E9</accession>
<dbReference type="VEuPathDB" id="MicrosporidiaDB:THOM_0034"/>
<dbReference type="PROSITE" id="PS50090">
    <property type="entry name" value="MYB_LIKE"/>
    <property type="match status" value="1"/>
</dbReference>
<evidence type="ECO:0000256" key="4">
    <source>
        <dbReference type="ARBA" id="ARBA00023125"/>
    </source>
</evidence>
<dbReference type="CDD" id="cd00167">
    <property type="entry name" value="SANT"/>
    <property type="match status" value="1"/>
</dbReference>
<dbReference type="Proteomes" id="UP000011185">
    <property type="component" value="Unassembled WGS sequence"/>
</dbReference>
<proteinExistence type="inferred from homology"/>
<evidence type="ECO:0000313" key="8">
    <source>
        <dbReference type="EMBL" id="ELQ76971.1"/>
    </source>
</evidence>
<dbReference type="InParanoid" id="L7K0E9"/>